<proteinExistence type="predicted"/>
<protein>
    <submittedName>
        <fullName evidence="1">Uncharacterized protein</fullName>
    </submittedName>
</protein>
<gene>
    <name evidence="1" type="ORF">PPL_12012</name>
</gene>
<dbReference type="InParanoid" id="D3BV40"/>
<dbReference type="EMBL" id="ADBJ01000060">
    <property type="protein sequence ID" value="EFA74978.1"/>
    <property type="molecule type" value="Genomic_DNA"/>
</dbReference>
<dbReference type="Proteomes" id="UP000001396">
    <property type="component" value="Unassembled WGS sequence"/>
</dbReference>
<keyword evidence="2" id="KW-1185">Reference proteome</keyword>
<comment type="caution">
    <text evidence="1">The sequence shown here is derived from an EMBL/GenBank/DDBJ whole genome shotgun (WGS) entry which is preliminary data.</text>
</comment>
<accession>D3BV40</accession>
<organism evidence="1 2">
    <name type="scientific">Heterostelium pallidum (strain ATCC 26659 / Pp 5 / PN500)</name>
    <name type="common">Cellular slime mold</name>
    <name type="synonym">Polysphondylium pallidum</name>
    <dbReference type="NCBI Taxonomy" id="670386"/>
    <lineage>
        <taxon>Eukaryota</taxon>
        <taxon>Amoebozoa</taxon>
        <taxon>Evosea</taxon>
        <taxon>Eumycetozoa</taxon>
        <taxon>Dictyostelia</taxon>
        <taxon>Acytosteliales</taxon>
        <taxon>Acytosteliaceae</taxon>
        <taxon>Heterostelium</taxon>
    </lineage>
</organism>
<reference evidence="1 2" key="1">
    <citation type="journal article" date="2011" name="Genome Res.">
        <title>Phylogeny-wide analysis of social amoeba genomes highlights ancient origins for complex intercellular communication.</title>
        <authorList>
            <person name="Heidel A.J."/>
            <person name="Lawal H.M."/>
            <person name="Felder M."/>
            <person name="Schilde C."/>
            <person name="Helps N.R."/>
            <person name="Tunggal B."/>
            <person name="Rivero F."/>
            <person name="John U."/>
            <person name="Schleicher M."/>
            <person name="Eichinger L."/>
            <person name="Platzer M."/>
            <person name="Noegel A.A."/>
            <person name="Schaap P."/>
            <person name="Gloeckner G."/>
        </authorList>
    </citation>
    <scope>NUCLEOTIDE SEQUENCE [LARGE SCALE GENOMIC DNA]</scope>
    <source>
        <strain evidence="2">ATCC 26659 / Pp 5 / PN500</strain>
    </source>
</reference>
<evidence type="ECO:0000313" key="1">
    <source>
        <dbReference type="EMBL" id="EFA74978.1"/>
    </source>
</evidence>
<dbReference type="RefSeq" id="XP_020427112.1">
    <property type="nucleotide sequence ID" value="XM_020582758.1"/>
</dbReference>
<dbReference type="GeneID" id="31367480"/>
<sequence length="71" mass="7834">MNITTSIAYSIKDVNSIILANKEAFKDSNTSCIECNSLLIDAGDDIVDVLMGVCLPIYIVQNDTNERYNCN</sequence>
<dbReference type="AlphaFoldDB" id="D3BV40"/>
<name>D3BV40_HETP5</name>
<evidence type="ECO:0000313" key="2">
    <source>
        <dbReference type="Proteomes" id="UP000001396"/>
    </source>
</evidence>